<dbReference type="Gene3D" id="3.40.50.450">
    <property type="match status" value="1"/>
</dbReference>
<dbReference type="Proteomes" id="UP000178302">
    <property type="component" value="Unassembled WGS sequence"/>
</dbReference>
<proteinExistence type="inferred from homology"/>
<dbReference type="GO" id="GO:0009294">
    <property type="term" value="P:DNA-mediated transformation"/>
    <property type="evidence" value="ECO:0007669"/>
    <property type="project" value="InterPro"/>
</dbReference>
<feature type="domain" description="Smf/DprA SLOG" evidence="2">
    <location>
        <begin position="80"/>
        <end position="289"/>
    </location>
</feature>
<dbReference type="InterPro" id="IPR057666">
    <property type="entry name" value="DrpA_SLOG"/>
</dbReference>
<dbReference type="PANTHER" id="PTHR43022:SF1">
    <property type="entry name" value="PROTEIN SMF"/>
    <property type="match status" value="1"/>
</dbReference>
<dbReference type="NCBIfam" id="TIGR00732">
    <property type="entry name" value="dprA"/>
    <property type="match status" value="1"/>
</dbReference>
<sequence>MPEEEIKFTHGFNLIKDIGLLRMEKIKRSFKSYKAAWEAPEKEIKEKIKDETTSEIILQNRQKINLEKEWEKLKKDGIKILVPECKEYPPLLKEISHPPQILYYLGNLKKIHVNYSVAIVGTRKATPYGLEASFKLASDLACKNINIVSGLAYGIDAYAHKGCLEMNGATFAVLGSGVLKIYPKTNIKIAEAIIANNGAVISEFPPLLEPDKWTFPQRNRIVAGLSHAVIVVEAPEKSGALITAGFATDANRDIGAVPGEIFSINSKGTNMLLKNGASPIMNADDVLEILGIREKAQAEEIFDETEKNILKCLESPKDTENLRNEMNIDIKILNQKLSLLEIRGVIKNENGRFYKIL</sequence>
<name>A0A1G2LR42_9BACT</name>
<reference evidence="3 4" key="1">
    <citation type="journal article" date="2016" name="Nat. Commun.">
        <title>Thousands of microbial genomes shed light on interconnected biogeochemical processes in an aquifer system.</title>
        <authorList>
            <person name="Anantharaman K."/>
            <person name="Brown C.T."/>
            <person name="Hug L.A."/>
            <person name="Sharon I."/>
            <person name="Castelle C.J."/>
            <person name="Probst A.J."/>
            <person name="Thomas B.C."/>
            <person name="Singh A."/>
            <person name="Wilkins M.J."/>
            <person name="Karaoz U."/>
            <person name="Brodie E.L."/>
            <person name="Williams K.H."/>
            <person name="Hubbard S.S."/>
            <person name="Banfield J.F."/>
        </authorList>
    </citation>
    <scope>NUCLEOTIDE SEQUENCE [LARGE SCALE GENOMIC DNA]</scope>
</reference>
<gene>
    <name evidence="3" type="ORF">A2909_00410</name>
</gene>
<accession>A0A1G2LR42</accession>
<dbReference type="SUPFAM" id="SSF102405">
    <property type="entry name" value="MCP/YpsA-like"/>
    <property type="match status" value="1"/>
</dbReference>
<organism evidence="3 4">
    <name type="scientific">Candidatus Tagabacteria bacterium RIFCSPLOWO2_01_FULL_39_11</name>
    <dbReference type="NCBI Taxonomy" id="1802295"/>
    <lineage>
        <taxon>Bacteria</taxon>
        <taxon>Candidatus Tagaibacteriota</taxon>
    </lineage>
</organism>
<evidence type="ECO:0000259" key="2">
    <source>
        <dbReference type="Pfam" id="PF02481"/>
    </source>
</evidence>
<dbReference type="EMBL" id="MHQZ01000037">
    <property type="protein sequence ID" value="OHA13329.1"/>
    <property type="molecule type" value="Genomic_DNA"/>
</dbReference>
<dbReference type="PANTHER" id="PTHR43022">
    <property type="entry name" value="PROTEIN SMF"/>
    <property type="match status" value="1"/>
</dbReference>
<evidence type="ECO:0000313" key="4">
    <source>
        <dbReference type="Proteomes" id="UP000178302"/>
    </source>
</evidence>
<comment type="similarity">
    <text evidence="1">Belongs to the DprA/Smf family.</text>
</comment>
<evidence type="ECO:0000313" key="3">
    <source>
        <dbReference type="EMBL" id="OHA13329.1"/>
    </source>
</evidence>
<comment type="caution">
    <text evidence="3">The sequence shown here is derived from an EMBL/GenBank/DDBJ whole genome shotgun (WGS) entry which is preliminary data.</text>
</comment>
<dbReference type="AlphaFoldDB" id="A0A1G2LR42"/>
<evidence type="ECO:0000256" key="1">
    <source>
        <dbReference type="ARBA" id="ARBA00006525"/>
    </source>
</evidence>
<dbReference type="Pfam" id="PF02481">
    <property type="entry name" value="DNA_processg_A"/>
    <property type="match status" value="1"/>
</dbReference>
<protein>
    <submittedName>
        <fullName evidence="3">DNA protecting protein DprA</fullName>
    </submittedName>
</protein>
<dbReference type="InterPro" id="IPR003488">
    <property type="entry name" value="DprA"/>
</dbReference>